<evidence type="ECO:0000313" key="3">
    <source>
        <dbReference type="Proteomes" id="UP000249248"/>
    </source>
</evidence>
<proteinExistence type="predicted"/>
<keyword evidence="3" id="KW-1185">Reference proteome</keyword>
<evidence type="ECO:0000313" key="2">
    <source>
        <dbReference type="EMBL" id="PZE18892.1"/>
    </source>
</evidence>
<dbReference type="EMBL" id="QKSB01000001">
    <property type="protein sequence ID" value="PZE18892.1"/>
    <property type="molecule type" value="Genomic_DNA"/>
</dbReference>
<keyword evidence="1" id="KW-0812">Transmembrane</keyword>
<name>A0A2W1NTB6_9FLAO</name>
<comment type="caution">
    <text evidence="2">The sequence shown here is derived from an EMBL/GenBank/DDBJ whole genome shotgun (WGS) entry which is preliminary data.</text>
</comment>
<dbReference type="AlphaFoldDB" id="A0A2W1NTB6"/>
<dbReference type="Proteomes" id="UP000249248">
    <property type="component" value="Unassembled WGS sequence"/>
</dbReference>
<reference evidence="2 3" key="1">
    <citation type="submission" date="2018-06" db="EMBL/GenBank/DDBJ databases">
        <title>The draft genome sequence of Crocinitomix sp. SM1701.</title>
        <authorList>
            <person name="Zhang X."/>
        </authorList>
    </citation>
    <scope>NUCLEOTIDE SEQUENCE [LARGE SCALE GENOMIC DNA]</scope>
    <source>
        <strain evidence="2 3">SM1701</strain>
    </source>
</reference>
<evidence type="ECO:0000256" key="1">
    <source>
        <dbReference type="SAM" id="Phobius"/>
    </source>
</evidence>
<protein>
    <submittedName>
        <fullName evidence="2">Uncharacterized protein</fullName>
    </submittedName>
</protein>
<organism evidence="2 3">
    <name type="scientific">Putridiphycobacter roseus</name>
    <dbReference type="NCBI Taxonomy" id="2219161"/>
    <lineage>
        <taxon>Bacteria</taxon>
        <taxon>Pseudomonadati</taxon>
        <taxon>Bacteroidota</taxon>
        <taxon>Flavobacteriia</taxon>
        <taxon>Flavobacteriales</taxon>
        <taxon>Crocinitomicaceae</taxon>
        <taxon>Putridiphycobacter</taxon>
    </lineage>
</organism>
<sequence length="92" mass="10447">MKQQDKNFDQILSSVQGLGTVKPKNDLFKVIQERVQEELIIPKIKLLWIAAAAIIVLMINVYGFTNVKQSSQSLSSTESSTPLTRNFNFYEL</sequence>
<feature type="transmembrane region" description="Helical" evidence="1">
    <location>
        <begin position="46"/>
        <end position="65"/>
    </location>
</feature>
<keyword evidence="1" id="KW-0472">Membrane</keyword>
<accession>A0A2W1NTB6</accession>
<dbReference type="RefSeq" id="WP_111061794.1">
    <property type="nucleotide sequence ID" value="NZ_JBHUCU010000007.1"/>
</dbReference>
<gene>
    <name evidence="2" type="ORF">DNU06_03430</name>
</gene>
<keyword evidence="1" id="KW-1133">Transmembrane helix</keyword>